<dbReference type="RefSeq" id="XP_001271735.1">
    <property type="nucleotide sequence ID" value="XM_001271734.1"/>
</dbReference>
<evidence type="ECO:0000313" key="2">
    <source>
        <dbReference type="EMBL" id="EAW10309.1"/>
    </source>
</evidence>
<name>A1CHF4_ASPCL</name>
<feature type="compositionally biased region" description="Polar residues" evidence="1">
    <location>
        <begin position="10"/>
        <end position="31"/>
    </location>
</feature>
<dbReference type="EMBL" id="DS027054">
    <property type="protein sequence ID" value="EAW10309.1"/>
    <property type="molecule type" value="Genomic_DNA"/>
</dbReference>
<dbReference type="Proteomes" id="UP000006701">
    <property type="component" value="Unassembled WGS sequence"/>
</dbReference>
<gene>
    <name evidence="2" type="ORF">ACLA_047780</name>
</gene>
<keyword evidence="3" id="KW-1185">Reference proteome</keyword>
<organism evidence="2 3">
    <name type="scientific">Aspergillus clavatus (strain ATCC 1007 / CBS 513.65 / DSM 816 / NCTC 3887 / NRRL 1 / QM 1276 / 107)</name>
    <dbReference type="NCBI Taxonomy" id="344612"/>
    <lineage>
        <taxon>Eukaryota</taxon>
        <taxon>Fungi</taxon>
        <taxon>Dikarya</taxon>
        <taxon>Ascomycota</taxon>
        <taxon>Pezizomycotina</taxon>
        <taxon>Eurotiomycetes</taxon>
        <taxon>Eurotiomycetidae</taxon>
        <taxon>Eurotiales</taxon>
        <taxon>Aspergillaceae</taxon>
        <taxon>Aspergillus</taxon>
        <taxon>Aspergillus subgen. Fumigati</taxon>
    </lineage>
</organism>
<dbReference type="AlphaFoldDB" id="A1CHF4"/>
<reference evidence="2 3" key="1">
    <citation type="journal article" date="2008" name="PLoS Genet.">
        <title>Genomic islands in the pathogenic filamentous fungus Aspergillus fumigatus.</title>
        <authorList>
            <person name="Fedorova N.D."/>
            <person name="Khaldi N."/>
            <person name="Joardar V.S."/>
            <person name="Maiti R."/>
            <person name="Amedeo P."/>
            <person name="Anderson M.J."/>
            <person name="Crabtree J."/>
            <person name="Silva J.C."/>
            <person name="Badger J.H."/>
            <person name="Albarraq A."/>
            <person name="Angiuoli S."/>
            <person name="Bussey H."/>
            <person name="Bowyer P."/>
            <person name="Cotty P.J."/>
            <person name="Dyer P.S."/>
            <person name="Egan A."/>
            <person name="Galens K."/>
            <person name="Fraser-Liggett C.M."/>
            <person name="Haas B.J."/>
            <person name="Inman J.M."/>
            <person name="Kent R."/>
            <person name="Lemieux S."/>
            <person name="Malavazi I."/>
            <person name="Orvis J."/>
            <person name="Roemer T."/>
            <person name="Ronning C.M."/>
            <person name="Sundaram J.P."/>
            <person name="Sutton G."/>
            <person name="Turner G."/>
            <person name="Venter J.C."/>
            <person name="White O.R."/>
            <person name="Whitty B.R."/>
            <person name="Youngman P."/>
            <person name="Wolfe K.H."/>
            <person name="Goldman G.H."/>
            <person name="Wortman J.R."/>
            <person name="Jiang B."/>
            <person name="Denning D.W."/>
            <person name="Nierman W.C."/>
        </authorList>
    </citation>
    <scope>NUCLEOTIDE SEQUENCE [LARGE SCALE GENOMIC DNA]</scope>
    <source>
        <strain evidence="3">ATCC 1007 / CBS 513.65 / DSM 816 / NCTC 3887 / NRRL 1</strain>
    </source>
</reference>
<proteinExistence type="predicted"/>
<evidence type="ECO:0000313" key="3">
    <source>
        <dbReference type="Proteomes" id="UP000006701"/>
    </source>
</evidence>
<accession>A1CHF4</accession>
<dbReference type="GeneID" id="4704425"/>
<dbReference type="KEGG" id="act:ACLA_047780"/>
<protein>
    <submittedName>
        <fullName evidence="2">Uncharacterized protein</fullName>
    </submittedName>
</protein>
<dbReference type="VEuPathDB" id="FungiDB:ACLA_047780"/>
<dbReference type="HOGENOM" id="CLU_2811882_0_0_1"/>
<feature type="region of interest" description="Disordered" evidence="1">
    <location>
        <begin position="1"/>
        <end position="31"/>
    </location>
</feature>
<evidence type="ECO:0000256" key="1">
    <source>
        <dbReference type="SAM" id="MobiDB-lite"/>
    </source>
</evidence>
<sequence>MIRSRDDESSNPAGSDTMPALSTDTGSSNNVTPIIIGVVVGGVAAIASKTPIERLNFPKDVLVLTQV</sequence>